<comment type="caution">
    <text evidence="10">The sequence shown here is derived from an EMBL/GenBank/DDBJ whole genome shotgun (WGS) entry which is preliminary data.</text>
</comment>
<keyword evidence="3" id="KW-0221">Differentiation</keyword>
<dbReference type="PANTHER" id="PTHR21859:SF55">
    <property type="entry name" value="SPERMATOGENESIS-ASSOCIATED PROTEIN 31A1-RELATED"/>
    <property type="match status" value="1"/>
</dbReference>
<dbReference type="EMBL" id="LZPO01108184">
    <property type="protein sequence ID" value="OBS59339.1"/>
    <property type="molecule type" value="Genomic_DNA"/>
</dbReference>
<comment type="similarity">
    <text evidence="7">Belongs to the SPATA31 family.</text>
</comment>
<keyword evidence="4" id="KW-0744">Spermatogenesis</keyword>
<evidence type="ECO:0000256" key="4">
    <source>
        <dbReference type="ARBA" id="ARBA00022871"/>
    </source>
</evidence>
<gene>
    <name evidence="10" type="ORF">A6R68_09537</name>
</gene>
<evidence type="ECO:0000256" key="2">
    <source>
        <dbReference type="ARBA" id="ARBA00022692"/>
    </source>
</evidence>
<dbReference type="GO" id="GO:0007283">
    <property type="term" value="P:spermatogenesis"/>
    <property type="evidence" value="ECO:0007669"/>
    <property type="project" value="UniProtKB-KW"/>
</dbReference>
<evidence type="ECO:0000313" key="11">
    <source>
        <dbReference type="Proteomes" id="UP000092124"/>
    </source>
</evidence>
<keyword evidence="5" id="KW-1133">Transmembrane helix</keyword>
<dbReference type="PANTHER" id="PTHR21859">
    <property type="entry name" value="ACROSOME-SPECIFIC PROTEIN"/>
    <property type="match status" value="1"/>
</dbReference>
<protein>
    <recommendedName>
        <fullName evidence="9">SPATA31 domain-containing protein</fullName>
    </recommendedName>
</protein>
<organism evidence="10 11">
    <name type="scientific">Neotoma lepida</name>
    <name type="common">Desert woodrat</name>
    <dbReference type="NCBI Taxonomy" id="56216"/>
    <lineage>
        <taxon>Eukaryota</taxon>
        <taxon>Metazoa</taxon>
        <taxon>Chordata</taxon>
        <taxon>Craniata</taxon>
        <taxon>Vertebrata</taxon>
        <taxon>Euteleostomi</taxon>
        <taxon>Mammalia</taxon>
        <taxon>Eutheria</taxon>
        <taxon>Euarchontoglires</taxon>
        <taxon>Glires</taxon>
        <taxon>Rodentia</taxon>
        <taxon>Myomorpha</taxon>
        <taxon>Muroidea</taxon>
        <taxon>Cricetidae</taxon>
        <taxon>Neotominae</taxon>
        <taxon>Neotoma</taxon>
    </lineage>
</organism>
<comment type="function">
    <text evidence="8">May play a role in spermatogenesis.</text>
</comment>
<evidence type="ECO:0000259" key="9">
    <source>
        <dbReference type="Pfam" id="PF14650"/>
    </source>
</evidence>
<dbReference type="GO" id="GO:0016020">
    <property type="term" value="C:membrane"/>
    <property type="evidence" value="ECO:0007669"/>
    <property type="project" value="UniProtKB-SubCell"/>
</dbReference>
<evidence type="ECO:0000256" key="5">
    <source>
        <dbReference type="ARBA" id="ARBA00022989"/>
    </source>
</evidence>
<sequence>MGRMLQSCSSKQATTRNCKSEQFSGHQQFFYQKVLGNDLQQICSQLFWGLPFLHSESLVATVNLAGSPLDPASILFGGLSTYIPIQLVQSNWLESKPRPVNHPLFQRNYAIHLKLGIMGLLVLQLQDANLLSHLLFDTYSATF</sequence>
<dbReference type="GO" id="GO:0030154">
    <property type="term" value="P:cell differentiation"/>
    <property type="evidence" value="ECO:0007669"/>
    <property type="project" value="UniProtKB-KW"/>
</dbReference>
<reference evidence="10 11" key="1">
    <citation type="submission" date="2016-06" db="EMBL/GenBank/DDBJ databases">
        <title>The Draft Genome Sequence and Annotation of the Desert Woodrat Neotoma lepida.</title>
        <authorList>
            <person name="Campbell M."/>
            <person name="Oakeson K.F."/>
            <person name="Yandell M."/>
            <person name="Halpert J.R."/>
            <person name="Dearing D."/>
        </authorList>
    </citation>
    <scope>NUCLEOTIDE SEQUENCE [LARGE SCALE GENOMIC DNA]</scope>
    <source>
        <strain evidence="10">417</strain>
        <tissue evidence="10">Liver</tissue>
    </source>
</reference>
<dbReference type="Proteomes" id="UP000092124">
    <property type="component" value="Unassembled WGS sequence"/>
</dbReference>
<dbReference type="STRING" id="56216.A0A1A6G0H1"/>
<keyword evidence="2" id="KW-0812">Transmembrane</keyword>
<evidence type="ECO:0000256" key="7">
    <source>
        <dbReference type="ARBA" id="ARBA00035009"/>
    </source>
</evidence>
<dbReference type="AlphaFoldDB" id="A0A1A6G0H1"/>
<accession>A0A1A6G0H1</accession>
<dbReference type="Pfam" id="PF14650">
    <property type="entry name" value="FAM75"/>
    <property type="match status" value="1"/>
</dbReference>
<evidence type="ECO:0000313" key="10">
    <source>
        <dbReference type="EMBL" id="OBS59339.1"/>
    </source>
</evidence>
<evidence type="ECO:0000256" key="6">
    <source>
        <dbReference type="ARBA" id="ARBA00023136"/>
    </source>
</evidence>
<dbReference type="OrthoDB" id="9634409at2759"/>
<feature type="domain" description="SPATA31" evidence="9">
    <location>
        <begin position="27"/>
        <end position="107"/>
    </location>
</feature>
<proteinExistence type="inferred from homology"/>
<keyword evidence="6" id="KW-0472">Membrane</keyword>
<dbReference type="InterPro" id="IPR039509">
    <property type="entry name" value="SPATA31"/>
</dbReference>
<evidence type="ECO:0000256" key="1">
    <source>
        <dbReference type="ARBA" id="ARBA00004167"/>
    </source>
</evidence>
<comment type="subcellular location">
    <subcellularLocation>
        <location evidence="1">Membrane</location>
        <topology evidence="1">Single-pass membrane protein</topology>
    </subcellularLocation>
</comment>
<evidence type="ECO:0000256" key="3">
    <source>
        <dbReference type="ARBA" id="ARBA00022782"/>
    </source>
</evidence>
<name>A0A1A6G0H1_NEOLE</name>
<keyword evidence="11" id="KW-1185">Reference proteome</keyword>
<evidence type="ECO:0000256" key="8">
    <source>
        <dbReference type="ARBA" id="ARBA00037695"/>
    </source>
</evidence>